<gene>
    <name evidence="1" type="ORF">EG68_00473</name>
</gene>
<evidence type="ECO:0000313" key="1">
    <source>
        <dbReference type="EMBL" id="KAF7262296.1"/>
    </source>
</evidence>
<dbReference type="SUPFAM" id="SSF57302">
    <property type="entry name" value="Snake toxin-like"/>
    <property type="match status" value="1"/>
</dbReference>
<keyword evidence="2" id="KW-1185">Reference proteome</keyword>
<dbReference type="EMBL" id="JTDE01000109">
    <property type="protein sequence ID" value="KAF7262296.1"/>
    <property type="molecule type" value="Genomic_DNA"/>
</dbReference>
<name>A0A8S9Z9F2_9TREM</name>
<dbReference type="Proteomes" id="UP000822476">
    <property type="component" value="Unassembled WGS sequence"/>
</dbReference>
<proteinExistence type="predicted"/>
<protein>
    <submittedName>
        <fullName evidence="1">Uncharacterized protein</fullName>
    </submittedName>
</protein>
<evidence type="ECO:0000313" key="2">
    <source>
        <dbReference type="Proteomes" id="UP000822476"/>
    </source>
</evidence>
<sequence>MNLKTQTPNGIQCYQCMDCLTVNNDTEKSTTGCAQCSIVQVTARNGDTVISRICFLAKTCVPVDMNVVIAIKTTRCETDLCNSGFIDQSI</sequence>
<reference evidence="1" key="1">
    <citation type="submission" date="2019-07" db="EMBL/GenBank/DDBJ databases">
        <title>Annotation for the trematode Paragonimus miyazaki's.</title>
        <authorList>
            <person name="Choi Y.-J."/>
        </authorList>
    </citation>
    <scope>NUCLEOTIDE SEQUENCE</scope>
    <source>
        <strain evidence="1">Japan</strain>
    </source>
</reference>
<organism evidence="1 2">
    <name type="scientific">Paragonimus skrjabini miyazakii</name>
    <dbReference type="NCBI Taxonomy" id="59628"/>
    <lineage>
        <taxon>Eukaryota</taxon>
        <taxon>Metazoa</taxon>
        <taxon>Spiralia</taxon>
        <taxon>Lophotrochozoa</taxon>
        <taxon>Platyhelminthes</taxon>
        <taxon>Trematoda</taxon>
        <taxon>Digenea</taxon>
        <taxon>Plagiorchiida</taxon>
        <taxon>Troglotremata</taxon>
        <taxon>Troglotrematidae</taxon>
        <taxon>Paragonimus</taxon>
    </lineage>
</organism>
<accession>A0A8S9Z9F2</accession>
<comment type="caution">
    <text evidence="1">The sequence shown here is derived from an EMBL/GenBank/DDBJ whole genome shotgun (WGS) entry which is preliminary data.</text>
</comment>
<dbReference type="InterPro" id="IPR045860">
    <property type="entry name" value="Snake_toxin-like_sf"/>
</dbReference>
<dbReference type="AlphaFoldDB" id="A0A8S9Z9F2"/>